<proteinExistence type="predicted"/>
<keyword evidence="1" id="KW-0732">Signal</keyword>
<feature type="chain" id="PRO_5042503153" evidence="1">
    <location>
        <begin position="22"/>
        <end position="146"/>
    </location>
</feature>
<keyword evidence="3" id="KW-1185">Reference proteome</keyword>
<name>A0AAJ0AUL7_9PEZI</name>
<dbReference type="AlphaFoldDB" id="A0AAJ0AUL7"/>
<dbReference type="Proteomes" id="UP001224890">
    <property type="component" value="Unassembled WGS sequence"/>
</dbReference>
<dbReference type="GeneID" id="85451162"/>
<dbReference type="RefSeq" id="XP_060434358.1">
    <property type="nucleotide sequence ID" value="XM_060566636.1"/>
</dbReference>
<organism evidence="2 3">
    <name type="scientific">Colletotrichum godetiae</name>
    <dbReference type="NCBI Taxonomy" id="1209918"/>
    <lineage>
        <taxon>Eukaryota</taxon>
        <taxon>Fungi</taxon>
        <taxon>Dikarya</taxon>
        <taxon>Ascomycota</taxon>
        <taxon>Pezizomycotina</taxon>
        <taxon>Sordariomycetes</taxon>
        <taxon>Hypocreomycetidae</taxon>
        <taxon>Glomerellales</taxon>
        <taxon>Glomerellaceae</taxon>
        <taxon>Colletotrichum</taxon>
        <taxon>Colletotrichum acutatum species complex</taxon>
    </lineage>
</organism>
<evidence type="ECO:0000256" key="1">
    <source>
        <dbReference type="SAM" id="SignalP"/>
    </source>
</evidence>
<feature type="signal peptide" evidence="1">
    <location>
        <begin position="1"/>
        <end position="21"/>
    </location>
</feature>
<evidence type="ECO:0000313" key="3">
    <source>
        <dbReference type="Proteomes" id="UP001224890"/>
    </source>
</evidence>
<sequence length="146" mass="16106">MSTYGIFVADLLLWVTPLVKLSSTSPRMWWARSNDRENMTPCLGGFMRAVISHFPMHPPCQLSVVSCQPSAPKDLTPPKEPAGLPLPCPWPACSIGDCTCIDSETGDWAYGKLCNPITSDDNLTPALSESNHAHVWKTPQYPFLMD</sequence>
<accession>A0AAJ0AUL7</accession>
<comment type="caution">
    <text evidence="2">The sequence shown here is derived from an EMBL/GenBank/DDBJ whole genome shotgun (WGS) entry which is preliminary data.</text>
</comment>
<gene>
    <name evidence="2" type="ORF">BDP55DRAFT_302333</name>
</gene>
<dbReference type="EMBL" id="JAHMHR010000005">
    <property type="protein sequence ID" value="KAK1690663.1"/>
    <property type="molecule type" value="Genomic_DNA"/>
</dbReference>
<protein>
    <submittedName>
        <fullName evidence="2">Uncharacterized protein</fullName>
    </submittedName>
</protein>
<reference evidence="2" key="1">
    <citation type="submission" date="2021-06" db="EMBL/GenBank/DDBJ databases">
        <title>Comparative genomics, transcriptomics and evolutionary studies reveal genomic signatures of adaptation to plant cell wall in hemibiotrophic fungi.</title>
        <authorList>
            <consortium name="DOE Joint Genome Institute"/>
            <person name="Baroncelli R."/>
            <person name="Diaz J.F."/>
            <person name="Benocci T."/>
            <person name="Peng M."/>
            <person name="Battaglia E."/>
            <person name="Haridas S."/>
            <person name="Andreopoulos W."/>
            <person name="Labutti K."/>
            <person name="Pangilinan J."/>
            <person name="Floch G.L."/>
            <person name="Makela M.R."/>
            <person name="Henrissat B."/>
            <person name="Grigoriev I.V."/>
            <person name="Crouch J.A."/>
            <person name="De Vries R.P."/>
            <person name="Sukno S.A."/>
            <person name="Thon M.R."/>
        </authorList>
    </citation>
    <scope>NUCLEOTIDE SEQUENCE</scope>
    <source>
        <strain evidence="2">CBS 193.32</strain>
    </source>
</reference>
<evidence type="ECO:0000313" key="2">
    <source>
        <dbReference type="EMBL" id="KAK1690663.1"/>
    </source>
</evidence>